<keyword evidence="2" id="KW-1185">Reference proteome</keyword>
<evidence type="ECO:0000313" key="2">
    <source>
        <dbReference type="Proteomes" id="UP000321595"/>
    </source>
</evidence>
<evidence type="ECO:0000313" key="1">
    <source>
        <dbReference type="EMBL" id="QED28430.1"/>
    </source>
</evidence>
<organism evidence="1 2">
    <name type="scientific">Microvenator marinus</name>
    <dbReference type="NCBI Taxonomy" id="2600177"/>
    <lineage>
        <taxon>Bacteria</taxon>
        <taxon>Deltaproteobacteria</taxon>
        <taxon>Bradymonadales</taxon>
        <taxon>Microvenatoraceae</taxon>
        <taxon>Microvenator</taxon>
    </lineage>
</organism>
<dbReference type="AlphaFoldDB" id="A0A5B8XRZ4"/>
<reference evidence="1 2" key="1">
    <citation type="submission" date="2019-08" db="EMBL/GenBank/DDBJ databases">
        <authorList>
            <person name="Liang Q."/>
        </authorList>
    </citation>
    <scope>NUCLEOTIDE SEQUENCE [LARGE SCALE GENOMIC DNA]</scope>
    <source>
        <strain evidence="1 2">V1718</strain>
    </source>
</reference>
<dbReference type="Proteomes" id="UP000321595">
    <property type="component" value="Chromosome"/>
</dbReference>
<dbReference type="KEGG" id="bbae:FRD01_14540"/>
<name>A0A5B8XRZ4_9DELT</name>
<accession>A0A5B8XRZ4</accession>
<proteinExistence type="predicted"/>
<gene>
    <name evidence="1" type="ORF">FRD01_14540</name>
</gene>
<protein>
    <submittedName>
        <fullName evidence="1">Uncharacterized protein</fullName>
    </submittedName>
</protein>
<dbReference type="RefSeq" id="WP_146960846.1">
    <property type="nucleotide sequence ID" value="NZ_CP042467.1"/>
</dbReference>
<dbReference type="EMBL" id="CP042467">
    <property type="protein sequence ID" value="QED28430.1"/>
    <property type="molecule type" value="Genomic_DNA"/>
</dbReference>
<sequence>MVHILVPERQSPNTIDQINAQTKTVRSIIEENQAKYDDGIARLGDIITSQEYADILTGSDIGCPGYYNHKWETDLMISSTTGRHEEDRDQEVYIAEFLAVCSELLELGTSGTIFDWRTPASDIFHGLISSLKEPWFIDRYPQTLPNFVWVDFTSEDMKAKIPSSLHSSSALAIERANMILINQDVSSWALGHYMIHELAHLLVRAPHTAHGRYFRYCSIWMWGNLDKELGTQMGAKLMAFYQASDLSYSLPPSKVQ</sequence>